<feature type="compositionally biased region" description="Acidic residues" evidence="1">
    <location>
        <begin position="239"/>
        <end position="290"/>
    </location>
</feature>
<evidence type="ECO:0000313" key="4">
    <source>
        <dbReference type="EMBL" id="KGP92432.1"/>
    </source>
</evidence>
<dbReference type="InterPro" id="IPR016047">
    <property type="entry name" value="M23ase_b-sheet_dom"/>
</dbReference>
<dbReference type="eggNOG" id="COG0739">
    <property type="taxonomic scope" value="Bacteria"/>
</dbReference>
<reference evidence="4 5" key="1">
    <citation type="submission" date="2013-08" db="EMBL/GenBank/DDBJ databases">
        <title>Genome of Pontibacillus chungwhensis.</title>
        <authorList>
            <person name="Wang Q."/>
            <person name="Wang G."/>
        </authorList>
    </citation>
    <scope>NUCLEOTIDE SEQUENCE [LARGE SCALE GENOMIC DNA]</scope>
    <source>
        <strain evidence="4 5">BH030062</strain>
    </source>
</reference>
<sequence length="311" mass="34609">MREEENKNVSKNNWKRVFRKKWFFPSVYLVAAALILTGVLVFQSMNTGVDNVQPEEGQQEGGIEYSYEDDNSVPVMDLKENLNMPVLNQDQAVIKTKFYDHDSSSEEKEQAIIQFNNKFYQSNGIDIAREDGESFDVVASATGTVTEVKEDALYGKYIEITHEDDIKTRYMSLGDVLVEVGAKVNQDDVIGTSGRSLAGQASGLHVHFEVRNGAQALNPEDYFFQPLSKLKDSDKTDADAEADQEEGSEVEGGESQEQGEDLEQVEDPGQTEDGSEGQEDGESTDTEEDKQPETEQPNQDDEESSISMTNA</sequence>
<dbReference type="STRING" id="1385513.N780_13625"/>
<gene>
    <name evidence="4" type="ORF">N780_13625</name>
</gene>
<evidence type="ECO:0000313" key="5">
    <source>
        <dbReference type="Proteomes" id="UP000030153"/>
    </source>
</evidence>
<dbReference type="EMBL" id="AVBG01000002">
    <property type="protein sequence ID" value="KGP92432.1"/>
    <property type="molecule type" value="Genomic_DNA"/>
</dbReference>
<evidence type="ECO:0000256" key="1">
    <source>
        <dbReference type="SAM" id="MobiDB-lite"/>
    </source>
</evidence>
<dbReference type="PANTHER" id="PTHR21666">
    <property type="entry name" value="PEPTIDASE-RELATED"/>
    <property type="match status" value="1"/>
</dbReference>
<protein>
    <submittedName>
        <fullName evidence="4">Stage II sporulation protein SpoIIQ</fullName>
    </submittedName>
</protein>
<comment type="caution">
    <text evidence="4">The sequence shown here is derived from an EMBL/GenBank/DDBJ whole genome shotgun (WGS) entry which is preliminary data.</text>
</comment>
<evidence type="ECO:0000259" key="3">
    <source>
        <dbReference type="Pfam" id="PF01551"/>
    </source>
</evidence>
<dbReference type="CDD" id="cd12797">
    <property type="entry name" value="M23_peptidase"/>
    <property type="match status" value="1"/>
</dbReference>
<dbReference type="OrthoDB" id="2050153at2"/>
<dbReference type="PANTHER" id="PTHR21666:SF291">
    <property type="entry name" value="STAGE II SPORULATION PROTEIN Q"/>
    <property type="match status" value="1"/>
</dbReference>
<feature type="transmembrane region" description="Helical" evidence="2">
    <location>
        <begin position="21"/>
        <end position="42"/>
    </location>
</feature>
<keyword evidence="2" id="KW-0812">Transmembrane</keyword>
<dbReference type="SUPFAM" id="SSF51261">
    <property type="entry name" value="Duplicated hybrid motif"/>
    <property type="match status" value="1"/>
</dbReference>
<dbReference type="Proteomes" id="UP000030153">
    <property type="component" value="Unassembled WGS sequence"/>
</dbReference>
<keyword evidence="2" id="KW-1133">Transmembrane helix</keyword>
<evidence type="ECO:0000256" key="2">
    <source>
        <dbReference type="SAM" id="Phobius"/>
    </source>
</evidence>
<dbReference type="AlphaFoldDB" id="A0A0A2UVX4"/>
<name>A0A0A2UVX4_9BACI</name>
<dbReference type="InterPro" id="IPR011055">
    <property type="entry name" value="Dup_hybrid_motif"/>
</dbReference>
<proteinExistence type="predicted"/>
<accession>A0A0A2UVX4</accession>
<feature type="region of interest" description="Disordered" evidence="1">
    <location>
        <begin position="232"/>
        <end position="311"/>
    </location>
</feature>
<feature type="domain" description="M23ase beta-sheet core" evidence="3">
    <location>
        <begin position="122"/>
        <end position="219"/>
    </location>
</feature>
<keyword evidence="2" id="KW-0472">Membrane</keyword>
<dbReference type="RefSeq" id="WP_036779959.1">
    <property type="nucleotide sequence ID" value="NZ_AVBG01000002.1"/>
</dbReference>
<dbReference type="GO" id="GO:0004222">
    <property type="term" value="F:metalloendopeptidase activity"/>
    <property type="evidence" value="ECO:0007669"/>
    <property type="project" value="TreeGrafter"/>
</dbReference>
<dbReference type="InterPro" id="IPR050570">
    <property type="entry name" value="Cell_wall_metabolism_enzyme"/>
</dbReference>
<organism evidence="4 5">
    <name type="scientific">Pontibacillus chungwhensis BH030062</name>
    <dbReference type="NCBI Taxonomy" id="1385513"/>
    <lineage>
        <taxon>Bacteria</taxon>
        <taxon>Bacillati</taxon>
        <taxon>Bacillota</taxon>
        <taxon>Bacilli</taxon>
        <taxon>Bacillales</taxon>
        <taxon>Bacillaceae</taxon>
        <taxon>Pontibacillus</taxon>
    </lineage>
</organism>
<dbReference type="Gene3D" id="2.70.70.10">
    <property type="entry name" value="Glucose Permease (Domain IIA)"/>
    <property type="match status" value="1"/>
</dbReference>
<dbReference type="Pfam" id="PF01551">
    <property type="entry name" value="Peptidase_M23"/>
    <property type="match status" value="1"/>
</dbReference>
<keyword evidence="5" id="KW-1185">Reference proteome</keyword>